<reference evidence="7 8" key="1">
    <citation type="submission" date="2023-10" db="EMBL/GenBank/DDBJ databases">
        <title>Bacteria for the degradation of biodegradable plastic PBAT(Polybutylene adipate terephthalate).</title>
        <authorList>
            <person name="Weon H.-Y."/>
            <person name="Yeon J."/>
        </authorList>
    </citation>
    <scope>NUCLEOTIDE SEQUENCE [LARGE SCALE GENOMIC DNA]</scope>
    <source>
        <strain evidence="7 8">SBD 7-3</strain>
    </source>
</reference>
<feature type="transmembrane region" description="Helical" evidence="6">
    <location>
        <begin position="94"/>
        <end position="117"/>
    </location>
</feature>
<proteinExistence type="predicted"/>
<dbReference type="RefSeq" id="WP_316698619.1">
    <property type="nucleotide sequence ID" value="NZ_CP136336.1"/>
</dbReference>
<evidence type="ECO:0000313" key="8">
    <source>
        <dbReference type="Proteomes" id="UP001303946"/>
    </source>
</evidence>
<dbReference type="PANTHER" id="PTHR43370">
    <property type="entry name" value="SUGAR ABC TRANSPORTER INTEGRAL MEMBRANE PROTEIN-RELATED"/>
    <property type="match status" value="1"/>
</dbReference>
<dbReference type="InterPro" id="IPR001851">
    <property type="entry name" value="ABC_transp_permease"/>
</dbReference>
<keyword evidence="5 6" id="KW-0472">Membrane</keyword>
<feature type="transmembrane region" description="Helical" evidence="6">
    <location>
        <begin position="174"/>
        <end position="195"/>
    </location>
</feature>
<evidence type="ECO:0000256" key="3">
    <source>
        <dbReference type="ARBA" id="ARBA00022692"/>
    </source>
</evidence>
<dbReference type="Pfam" id="PF02653">
    <property type="entry name" value="BPD_transp_2"/>
    <property type="match status" value="1"/>
</dbReference>
<evidence type="ECO:0000256" key="4">
    <source>
        <dbReference type="ARBA" id="ARBA00022989"/>
    </source>
</evidence>
<evidence type="ECO:0000256" key="5">
    <source>
        <dbReference type="ARBA" id="ARBA00023136"/>
    </source>
</evidence>
<dbReference type="EMBL" id="CP136336">
    <property type="protein sequence ID" value="WOB06245.1"/>
    <property type="molecule type" value="Genomic_DNA"/>
</dbReference>
<keyword evidence="4 6" id="KW-1133">Transmembrane helix</keyword>
<feature type="transmembrane region" description="Helical" evidence="6">
    <location>
        <begin position="62"/>
        <end position="82"/>
    </location>
</feature>
<evidence type="ECO:0000256" key="2">
    <source>
        <dbReference type="ARBA" id="ARBA00022475"/>
    </source>
</evidence>
<keyword evidence="2" id="KW-1003">Cell membrane</keyword>
<evidence type="ECO:0000256" key="1">
    <source>
        <dbReference type="ARBA" id="ARBA00004651"/>
    </source>
</evidence>
<feature type="transmembrane region" description="Helical" evidence="6">
    <location>
        <begin position="129"/>
        <end position="146"/>
    </location>
</feature>
<evidence type="ECO:0000256" key="6">
    <source>
        <dbReference type="SAM" id="Phobius"/>
    </source>
</evidence>
<dbReference type="CDD" id="cd06580">
    <property type="entry name" value="TM_PBP1_transp_TpRbsC_like"/>
    <property type="match status" value="1"/>
</dbReference>
<dbReference type="Proteomes" id="UP001303946">
    <property type="component" value="Chromosome"/>
</dbReference>
<protein>
    <submittedName>
        <fullName evidence="7">ABC transporter permease</fullName>
    </submittedName>
</protein>
<keyword evidence="3 6" id="KW-0812">Transmembrane</keyword>
<comment type="subcellular location">
    <subcellularLocation>
        <location evidence="1">Cell membrane</location>
        <topology evidence="1">Multi-pass membrane protein</topology>
    </subcellularLocation>
</comment>
<accession>A0ABZ0CMP9</accession>
<sequence length="290" mass="29026">MADTLLQGLPVSALRSAAPLLLVLLGECLTQRVGRINLGVEGQMLVGAVAGYGVTAVSGQPWLGMVAGAAAGALLSAVYALLTVAARADQFASGLAVLMLGFGVSAYAGSGLVGLRIEGFALGAGGTTPTLWLAVALVPLIGLWLYGTRTGLVWRAVGESPPAASAAGITPWKVIVAGIAAGGVLSGLGGAALSIDHTRTWAEGMTAGRGLIAVGLVIVARWNPWLTLPAALLFGLAEALSLRLQAGGSAVPAHLLHTLPYLASLVVFAVTCARLKGGGGPEALRAVFAR</sequence>
<organism evidence="7 8">
    <name type="scientific">Piscinibacter gummiphilus</name>
    <dbReference type="NCBI Taxonomy" id="946333"/>
    <lineage>
        <taxon>Bacteria</taxon>
        <taxon>Pseudomonadati</taxon>
        <taxon>Pseudomonadota</taxon>
        <taxon>Betaproteobacteria</taxon>
        <taxon>Burkholderiales</taxon>
        <taxon>Sphaerotilaceae</taxon>
        <taxon>Piscinibacter</taxon>
    </lineage>
</organism>
<name>A0ABZ0CMP9_9BURK</name>
<evidence type="ECO:0000313" key="7">
    <source>
        <dbReference type="EMBL" id="WOB06245.1"/>
    </source>
</evidence>
<dbReference type="PANTHER" id="PTHR43370:SF2">
    <property type="entry name" value="ABC TRANSPORTER PERMEASE PROTEIN"/>
    <property type="match status" value="1"/>
</dbReference>
<keyword evidence="8" id="KW-1185">Reference proteome</keyword>
<gene>
    <name evidence="7" type="ORF">RXV79_15060</name>
</gene>